<organism evidence="2 3">
    <name type="scientific">Streptomyces hazeniae</name>
    <dbReference type="NCBI Taxonomy" id="3075538"/>
    <lineage>
        <taxon>Bacteria</taxon>
        <taxon>Bacillati</taxon>
        <taxon>Actinomycetota</taxon>
        <taxon>Actinomycetes</taxon>
        <taxon>Kitasatosporales</taxon>
        <taxon>Streptomycetaceae</taxon>
        <taxon>Streptomyces</taxon>
    </lineage>
</organism>
<proteinExistence type="predicted"/>
<evidence type="ECO:0000256" key="1">
    <source>
        <dbReference type="SAM" id="SignalP"/>
    </source>
</evidence>
<keyword evidence="1" id="KW-0732">Signal</keyword>
<dbReference type="PROSITE" id="PS51257">
    <property type="entry name" value="PROKAR_LIPOPROTEIN"/>
    <property type="match status" value="1"/>
</dbReference>
<evidence type="ECO:0000313" key="2">
    <source>
        <dbReference type="EMBL" id="MDT0378555.1"/>
    </source>
</evidence>
<feature type="chain" id="PRO_5045607179" evidence="1">
    <location>
        <begin position="27"/>
        <end position="132"/>
    </location>
</feature>
<accession>A0ABU2NNK1</accession>
<dbReference type="EMBL" id="JAVREQ010000004">
    <property type="protein sequence ID" value="MDT0378555.1"/>
    <property type="molecule type" value="Genomic_DNA"/>
</dbReference>
<dbReference type="Proteomes" id="UP001183414">
    <property type="component" value="Unassembled WGS sequence"/>
</dbReference>
<name>A0ABU2NNK1_9ACTN</name>
<evidence type="ECO:0000313" key="3">
    <source>
        <dbReference type="Proteomes" id="UP001183414"/>
    </source>
</evidence>
<gene>
    <name evidence="2" type="ORF">RM572_07155</name>
</gene>
<sequence length="132" mass="13971">MRDKRTAGRWVGAALAAATVLTSGCAAPVDPDTLPGVYRNDETGGELVLASDRTFSATDVSTDDSPDTDDFSGSWDVVERETADDFVYLAIEDGTLGRIGGIQLYTGSPGTVYFRYDPDGPPSLILTRTTAS</sequence>
<comment type="caution">
    <text evidence="2">The sequence shown here is derived from an EMBL/GenBank/DDBJ whole genome shotgun (WGS) entry which is preliminary data.</text>
</comment>
<dbReference type="RefSeq" id="WP_311672427.1">
    <property type="nucleotide sequence ID" value="NZ_JAVREQ010000004.1"/>
</dbReference>
<protein>
    <submittedName>
        <fullName evidence="2">Uncharacterized protein</fullName>
    </submittedName>
</protein>
<keyword evidence="3" id="KW-1185">Reference proteome</keyword>
<reference evidence="3" key="1">
    <citation type="submission" date="2023-07" db="EMBL/GenBank/DDBJ databases">
        <title>30 novel species of actinomycetes from the DSMZ collection.</title>
        <authorList>
            <person name="Nouioui I."/>
        </authorList>
    </citation>
    <scope>NUCLEOTIDE SEQUENCE [LARGE SCALE GENOMIC DNA]</scope>
    <source>
        <strain evidence="3">DSM 42041</strain>
    </source>
</reference>
<feature type="signal peptide" evidence="1">
    <location>
        <begin position="1"/>
        <end position="26"/>
    </location>
</feature>